<name>A0ABQ2VFA9_9ACTN</name>
<reference evidence="2" key="1">
    <citation type="journal article" date="2019" name="Int. J. Syst. Evol. Microbiol.">
        <title>The Global Catalogue of Microorganisms (GCM) 10K type strain sequencing project: providing services to taxonomists for standard genome sequencing and annotation.</title>
        <authorList>
            <consortium name="The Broad Institute Genomics Platform"/>
            <consortium name="The Broad Institute Genome Sequencing Center for Infectious Disease"/>
            <person name="Wu L."/>
            <person name="Ma J."/>
        </authorList>
    </citation>
    <scope>NUCLEOTIDE SEQUENCE [LARGE SCALE GENOMIC DNA]</scope>
    <source>
        <strain evidence="2">JCM 3399</strain>
    </source>
</reference>
<accession>A0ABQ2VFA9</accession>
<protein>
    <submittedName>
        <fullName evidence="1">Uncharacterized protein</fullName>
    </submittedName>
</protein>
<dbReference type="EMBL" id="BMRP01000019">
    <property type="protein sequence ID" value="GGU79465.1"/>
    <property type="molecule type" value="Genomic_DNA"/>
</dbReference>
<dbReference type="RefSeq" id="WP_189303755.1">
    <property type="nucleotide sequence ID" value="NZ_BMRP01000019.1"/>
</dbReference>
<gene>
    <name evidence="1" type="ORF">GCM10010211_51860</name>
</gene>
<comment type="caution">
    <text evidence="1">The sequence shown here is derived from an EMBL/GenBank/DDBJ whole genome shotgun (WGS) entry which is preliminary data.</text>
</comment>
<keyword evidence="2" id="KW-1185">Reference proteome</keyword>
<evidence type="ECO:0000313" key="2">
    <source>
        <dbReference type="Proteomes" id="UP000654471"/>
    </source>
</evidence>
<proteinExistence type="predicted"/>
<sequence>MQERGTDRFPVHELVQVWQIHHTPMDLTFLAEAFAAKVCEATGGNAYSYGPAGAS</sequence>
<dbReference type="Proteomes" id="UP000654471">
    <property type="component" value="Unassembled WGS sequence"/>
</dbReference>
<evidence type="ECO:0000313" key="1">
    <source>
        <dbReference type="EMBL" id="GGU79465.1"/>
    </source>
</evidence>
<organism evidence="1 2">
    <name type="scientific">Streptomyces albospinus</name>
    <dbReference type="NCBI Taxonomy" id="285515"/>
    <lineage>
        <taxon>Bacteria</taxon>
        <taxon>Bacillati</taxon>
        <taxon>Actinomycetota</taxon>
        <taxon>Actinomycetes</taxon>
        <taxon>Kitasatosporales</taxon>
        <taxon>Streptomycetaceae</taxon>
        <taxon>Streptomyces</taxon>
    </lineage>
</organism>